<evidence type="ECO:0000256" key="3">
    <source>
        <dbReference type="ARBA" id="ARBA00022989"/>
    </source>
</evidence>
<dbReference type="AlphaFoldDB" id="A0A1I4G6K4"/>
<dbReference type="PANTHER" id="PTHR37422:SF21">
    <property type="entry name" value="EXOQ-LIKE PROTEIN"/>
    <property type="match status" value="1"/>
</dbReference>
<protein>
    <submittedName>
        <fullName evidence="8">O-antigen ligase</fullName>
    </submittedName>
</protein>
<keyword evidence="9" id="KW-1185">Reference proteome</keyword>
<keyword evidence="8" id="KW-0436">Ligase</keyword>
<proteinExistence type="predicted"/>
<evidence type="ECO:0000256" key="1">
    <source>
        <dbReference type="ARBA" id="ARBA00004141"/>
    </source>
</evidence>
<feature type="transmembrane region" description="Helical" evidence="6">
    <location>
        <begin position="389"/>
        <end position="409"/>
    </location>
</feature>
<feature type="domain" description="O-antigen ligase-related" evidence="7">
    <location>
        <begin position="219"/>
        <end position="364"/>
    </location>
</feature>
<name>A0A1I4G6K4_9ACTN</name>
<feature type="transmembrane region" description="Helical" evidence="6">
    <location>
        <begin position="234"/>
        <end position="250"/>
    </location>
</feature>
<evidence type="ECO:0000259" key="7">
    <source>
        <dbReference type="Pfam" id="PF04932"/>
    </source>
</evidence>
<keyword evidence="2 6" id="KW-0812">Transmembrane</keyword>
<feature type="compositionally biased region" description="Pro residues" evidence="5">
    <location>
        <begin position="18"/>
        <end position="27"/>
    </location>
</feature>
<feature type="transmembrane region" description="Helical" evidence="6">
    <location>
        <begin position="90"/>
        <end position="112"/>
    </location>
</feature>
<dbReference type="Proteomes" id="UP000199152">
    <property type="component" value="Unassembled WGS sequence"/>
</dbReference>
<dbReference type="GO" id="GO:0016020">
    <property type="term" value="C:membrane"/>
    <property type="evidence" value="ECO:0007669"/>
    <property type="project" value="UniProtKB-SubCell"/>
</dbReference>
<evidence type="ECO:0000256" key="5">
    <source>
        <dbReference type="SAM" id="MobiDB-lite"/>
    </source>
</evidence>
<dbReference type="PANTHER" id="PTHR37422">
    <property type="entry name" value="TEICHURONIC ACID BIOSYNTHESIS PROTEIN TUAE"/>
    <property type="match status" value="1"/>
</dbReference>
<dbReference type="GO" id="GO:0016874">
    <property type="term" value="F:ligase activity"/>
    <property type="evidence" value="ECO:0007669"/>
    <property type="project" value="UniProtKB-KW"/>
</dbReference>
<reference evidence="8 9" key="1">
    <citation type="submission" date="2016-10" db="EMBL/GenBank/DDBJ databases">
        <authorList>
            <person name="de Groot N.N."/>
        </authorList>
    </citation>
    <scope>NUCLEOTIDE SEQUENCE [LARGE SCALE GENOMIC DNA]</scope>
    <source>
        <strain evidence="8 9">DSM 45317</strain>
    </source>
</reference>
<evidence type="ECO:0000256" key="2">
    <source>
        <dbReference type="ARBA" id="ARBA00022692"/>
    </source>
</evidence>
<dbReference type="InterPro" id="IPR007016">
    <property type="entry name" value="O-antigen_ligase-rel_domated"/>
</dbReference>
<keyword evidence="4 6" id="KW-0472">Membrane</keyword>
<feature type="transmembrane region" description="Helical" evidence="6">
    <location>
        <begin position="191"/>
        <end position="208"/>
    </location>
</feature>
<evidence type="ECO:0000256" key="6">
    <source>
        <dbReference type="SAM" id="Phobius"/>
    </source>
</evidence>
<evidence type="ECO:0000256" key="4">
    <source>
        <dbReference type="ARBA" id="ARBA00023136"/>
    </source>
</evidence>
<dbReference type="STRING" id="504800.SAMN04488085_108176"/>
<evidence type="ECO:0000313" key="8">
    <source>
        <dbReference type="EMBL" id="SFL25644.1"/>
    </source>
</evidence>
<dbReference type="InterPro" id="IPR051533">
    <property type="entry name" value="WaaL-like"/>
</dbReference>
<dbReference type="OrthoDB" id="3442067at2"/>
<keyword evidence="3 6" id="KW-1133">Transmembrane helix</keyword>
<accession>A0A1I4G6K4</accession>
<dbReference type="EMBL" id="FOSW01000008">
    <property type="protein sequence ID" value="SFL25644.1"/>
    <property type="molecule type" value="Genomic_DNA"/>
</dbReference>
<dbReference type="Pfam" id="PF04932">
    <property type="entry name" value="Wzy_C"/>
    <property type="match status" value="1"/>
</dbReference>
<evidence type="ECO:0000313" key="9">
    <source>
        <dbReference type="Proteomes" id="UP000199152"/>
    </source>
</evidence>
<sequence length="448" mass="46543">MRDELGGAPRSPLDAAPRRPPVGPAEPTPWQAGPDEPGRPVLAVLGLCIALVPIVNPKGPGNAGPIDVFMALAVTVALLWALSRGARLRVPYFVPTAAFVTVGLLAAMLSVLPLRSGVAVVQEIFLFCWCAALATVCRTPHALGVVIRTWALSVTAWAAVLVFGVVAGVAAITNAEAGGTRARLFFDHPNMAGNFFMIGMFVVVASGCPRRRWLRYGCVAVLFLAMFYTASNAALLSLVGGAAVAVFLHLRSRTGMVKATAVGAALVVALGAGAVAAPPLLAAAEQSHNPLLRYTVGRSPEAADTRTQTFAQQLEVFGRGELLGIGPAATKHTLDSTFAGQAKEAHNDYLATLVERGPLGVLALVALMGAVGARVVGITRRRLPPGLAAAIPVPAALGGACAAFAITAVTHEVLHYRWFWTLLGLVAAVHLLARPVEATSRTAARSAR</sequence>
<feature type="transmembrane region" description="Helical" evidence="6">
    <location>
        <begin position="415"/>
        <end position="433"/>
    </location>
</feature>
<organism evidence="8 9">
    <name type="scientific">Geodermatophilus ruber</name>
    <dbReference type="NCBI Taxonomy" id="504800"/>
    <lineage>
        <taxon>Bacteria</taxon>
        <taxon>Bacillati</taxon>
        <taxon>Actinomycetota</taxon>
        <taxon>Actinomycetes</taxon>
        <taxon>Geodermatophilales</taxon>
        <taxon>Geodermatophilaceae</taxon>
        <taxon>Geodermatophilus</taxon>
    </lineage>
</organism>
<feature type="region of interest" description="Disordered" evidence="5">
    <location>
        <begin position="1"/>
        <end position="35"/>
    </location>
</feature>
<dbReference type="RefSeq" id="WP_091325802.1">
    <property type="nucleotide sequence ID" value="NZ_FOSW01000008.1"/>
</dbReference>
<feature type="transmembrane region" description="Helical" evidence="6">
    <location>
        <begin position="63"/>
        <end position="83"/>
    </location>
</feature>
<feature type="transmembrane region" description="Helical" evidence="6">
    <location>
        <begin position="359"/>
        <end position="377"/>
    </location>
</feature>
<dbReference type="InParanoid" id="A0A1I4G6K4"/>
<comment type="subcellular location">
    <subcellularLocation>
        <location evidence="1">Membrane</location>
        <topology evidence="1">Multi-pass membrane protein</topology>
    </subcellularLocation>
</comment>
<feature type="transmembrane region" description="Helical" evidence="6">
    <location>
        <begin position="262"/>
        <end position="284"/>
    </location>
</feature>
<gene>
    <name evidence="8" type="ORF">SAMN04488085_108176</name>
</gene>
<feature type="transmembrane region" description="Helical" evidence="6">
    <location>
        <begin position="149"/>
        <end position="171"/>
    </location>
</feature>